<gene>
    <name evidence="3" type="ORF">SAMN02745110_01209</name>
</gene>
<dbReference type="Proteomes" id="UP000189857">
    <property type="component" value="Unassembled WGS sequence"/>
</dbReference>
<proteinExistence type="predicted"/>
<dbReference type="AlphaFoldDB" id="A0A1T4MG95"/>
<accession>A0A1T4MG95</accession>
<protein>
    <submittedName>
        <fullName evidence="3">RNA-binding protein YlmH, contains S4-like domain</fullName>
    </submittedName>
</protein>
<keyword evidence="1" id="KW-0694">RNA-binding</keyword>
<reference evidence="3 4" key="1">
    <citation type="submission" date="2017-02" db="EMBL/GenBank/DDBJ databases">
        <authorList>
            <person name="Peterson S.W."/>
        </authorList>
    </citation>
    <scope>NUCLEOTIDE SEQUENCE [LARGE SCALE GENOMIC DNA]</scope>
    <source>
        <strain evidence="3 4">ATCC 17233</strain>
    </source>
</reference>
<sequence length="244" mass="27991">MDRKRIEELAKRAERTGTYTYTDFMGQGDLASFLDYAQSINVPYRIYGGYDEAERGMIIFGNEEMCSYTEEPPIKLIKIMPRGAKYAEKLTHRDYLGALINLGITREMLGDILIKENAYVFVLEHMAEFICDNLFKVKHTAVDVQEISEIEDNLVIEKEERQVVISSNRLDAVIARIFNMSRESAAEIINEGRIFINGRTATKKEKSLTEGDRVSVRGHGKFIFVRENGKTKKDRLAITVEIYI</sequence>
<dbReference type="PROSITE" id="PS50889">
    <property type="entry name" value="S4"/>
    <property type="match status" value="1"/>
</dbReference>
<dbReference type="InterPro" id="IPR040591">
    <property type="entry name" value="RqcP2_RBD"/>
</dbReference>
<dbReference type="SUPFAM" id="SSF55174">
    <property type="entry name" value="Alpha-L RNA-binding motif"/>
    <property type="match status" value="1"/>
</dbReference>
<dbReference type="SMART" id="SM00363">
    <property type="entry name" value="S4"/>
    <property type="match status" value="1"/>
</dbReference>
<dbReference type="Pfam" id="PF17774">
    <property type="entry name" value="YlmH_RBD"/>
    <property type="match status" value="1"/>
</dbReference>
<evidence type="ECO:0000313" key="3">
    <source>
        <dbReference type="EMBL" id="SJZ65887.1"/>
    </source>
</evidence>
<dbReference type="InterPro" id="IPR036986">
    <property type="entry name" value="S4_RNA-bd_sf"/>
</dbReference>
<dbReference type="InterPro" id="IPR002942">
    <property type="entry name" value="S4_RNA-bd"/>
</dbReference>
<evidence type="ECO:0000259" key="2">
    <source>
        <dbReference type="SMART" id="SM00363"/>
    </source>
</evidence>
<dbReference type="Gene3D" id="3.30.1370.160">
    <property type="match status" value="1"/>
</dbReference>
<name>A0A1T4MG95_9FIRM</name>
<dbReference type="RefSeq" id="WP_078787055.1">
    <property type="nucleotide sequence ID" value="NZ_FMTO01000006.1"/>
</dbReference>
<dbReference type="CDD" id="cd00165">
    <property type="entry name" value="S4"/>
    <property type="match status" value="1"/>
</dbReference>
<dbReference type="InterPro" id="IPR012677">
    <property type="entry name" value="Nucleotide-bd_a/b_plait_sf"/>
</dbReference>
<dbReference type="Gene3D" id="3.10.290.10">
    <property type="entry name" value="RNA-binding S4 domain"/>
    <property type="match status" value="1"/>
</dbReference>
<dbReference type="GO" id="GO:0003723">
    <property type="term" value="F:RNA binding"/>
    <property type="evidence" value="ECO:0007669"/>
    <property type="project" value="UniProtKB-KW"/>
</dbReference>
<dbReference type="Pfam" id="PF01479">
    <property type="entry name" value="S4"/>
    <property type="match status" value="1"/>
</dbReference>
<keyword evidence="4" id="KW-1185">Reference proteome</keyword>
<feature type="domain" description="RNA-binding S4" evidence="2">
    <location>
        <begin position="168"/>
        <end position="230"/>
    </location>
</feature>
<evidence type="ECO:0000313" key="4">
    <source>
        <dbReference type="Proteomes" id="UP000189857"/>
    </source>
</evidence>
<dbReference type="EMBL" id="FUXA01000007">
    <property type="protein sequence ID" value="SJZ65887.1"/>
    <property type="molecule type" value="Genomic_DNA"/>
</dbReference>
<organism evidence="3 4">
    <name type="scientific">Eubacterium ruminantium</name>
    <dbReference type="NCBI Taxonomy" id="42322"/>
    <lineage>
        <taxon>Bacteria</taxon>
        <taxon>Bacillati</taxon>
        <taxon>Bacillota</taxon>
        <taxon>Clostridia</taxon>
        <taxon>Eubacteriales</taxon>
        <taxon>Eubacteriaceae</taxon>
        <taxon>Eubacterium</taxon>
    </lineage>
</organism>
<dbReference type="Gene3D" id="3.30.70.330">
    <property type="match status" value="1"/>
</dbReference>
<dbReference type="OrthoDB" id="9812787at2"/>
<evidence type="ECO:0000256" key="1">
    <source>
        <dbReference type="PROSITE-ProRule" id="PRU00182"/>
    </source>
</evidence>